<comment type="caution">
    <text evidence="2">The sequence shown here is derived from an EMBL/GenBank/DDBJ whole genome shotgun (WGS) entry which is preliminary data.</text>
</comment>
<evidence type="ECO:0000313" key="2">
    <source>
        <dbReference type="EMBL" id="TQL61303.1"/>
    </source>
</evidence>
<sequence>MPRSNRPRRGGAPRGRGDEAPLDLGRVLGGMERRESFGGEDWFVRRVSGAGSAKTYRCPGCQQEVAPGIPHVVAWPADGLGGVDQRRHWHTPCWSARDRRRPQGSTR</sequence>
<dbReference type="OrthoDB" id="3381577at2"/>
<gene>
    <name evidence="2" type="ORF">FB474_2711</name>
</gene>
<accession>A0A542ZLQ8</accession>
<organism evidence="2 3">
    <name type="scientific">Oryzihumus leptocrescens</name>
    <dbReference type="NCBI Taxonomy" id="297536"/>
    <lineage>
        <taxon>Bacteria</taxon>
        <taxon>Bacillati</taxon>
        <taxon>Actinomycetota</taxon>
        <taxon>Actinomycetes</taxon>
        <taxon>Micrococcales</taxon>
        <taxon>Intrasporangiaceae</taxon>
        <taxon>Oryzihumus</taxon>
    </lineage>
</organism>
<evidence type="ECO:0008006" key="4">
    <source>
        <dbReference type="Google" id="ProtNLM"/>
    </source>
</evidence>
<feature type="compositionally biased region" description="Basic residues" evidence="1">
    <location>
        <begin position="1"/>
        <end position="11"/>
    </location>
</feature>
<dbReference type="RefSeq" id="WP_141789105.1">
    <property type="nucleotide sequence ID" value="NZ_BAAAKX010000001.1"/>
</dbReference>
<dbReference type="EMBL" id="VFOQ01000001">
    <property type="protein sequence ID" value="TQL61303.1"/>
    <property type="molecule type" value="Genomic_DNA"/>
</dbReference>
<name>A0A542ZLQ8_9MICO</name>
<evidence type="ECO:0000256" key="1">
    <source>
        <dbReference type="SAM" id="MobiDB-lite"/>
    </source>
</evidence>
<dbReference type="AlphaFoldDB" id="A0A542ZLQ8"/>
<proteinExistence type="predicted"/>
<protein>
    <recommendedName>
        <fullName evidence="4">ATP/GTP-binding protein</fullName>
    </recommendedName>
</protein>
<keyword evidence="3" id="KW-1185">Reference proteome</keyword>
<feature type="region of interest" description="Disordered" evidence="1">
    <location>
        <begin position="1"/>
        <end position="25"/>
    </location>
</feature>
<evidence type="ECO:0000313" key="3">
    <source>
        <dbReference type="Proteomes" id="UP000319514"/>
    </source>
</evidence>
<reference evidence="2 3" key="1">
    <citation type="submission" date="2019-06" db="EMBL/GenBank/DDBJ databases">
        <title>Sequencing the genomes of 1000 actinobacteria strains.</title>
        <authorList>
            <person name="Klenk H.-P."/>
        </authorList>
    </citation>
    <scope>NUCLEOTIDE SEQUENCE [LARGE SCALE GENOMIC DNA]</scope>
    <source>
        <strain evidence="2 3">DSM 18082</strain>
    </source>
</reference>
<dbReference type="Proteomes" id="UP000319514">
    <property type="component" value="Unassembled WGS sequence"/>
</dbReference>